<dbReference type="GO" id="GO:0006707">
    <property type="term" value="P:cholesterol catabolic process"/>
    <property type="evidence" value="ECO:0007669"/>
    <property type="project" value="TreeGrafter"/>
</dbReference>
<dbReference type="InterPro" id="IPR001128">
    <property type="entry name" value="Cyt_P450"/>
</dbReference>
<evidence type="ECO:0000256" key="3">
    <source>
        <dbReference type="ARBA" id="ARBA00022617"/>
    </source>
</evidence>
<evidence type="ECO:0000256" key="4">
    <source>
        <dbReference type="ARBA" id="ARBA00022723"/>
    </source>
</evidence>
<dbReference type="CDD" id="cd20625">
    <property type="entry name" value="CYP164-like"/>
    <property type="match status" value="1"/>
</dbReference>
<evidence type="ECO:0000256" key="5">
    <source>
        <dbReference type="ARBA" id="ARBA00023002"/>
    </source>
</evidence>
<dbReference type="SUPFAM" id="SSF48264">
    <property type="entry name" value="Cytochrome P450"/>
    <property type="match status" value="1"/>
</dbReference>
<keyword evidence="7 8" id="KW-0503">Monooxygenase</keyword>
<evidence type="ECO:0000256" key="6">
    <source>
        <dbReference type="ARBA" id="ARBA00023004"/>
    </source>
</evidence>
<dbReference type="Proteomes" id="UP001432128">
    <property type="component" value="Chromosome"/>
</dbReference>
<dbReference type="GO" id="GO:0036199">
    <property type="term" value="F:cholest-4-en-3-one 26-monooxygenase activity"/>
    <property type="evidence" value="ECO:0007669"/>
    <property type="project" value="TreeGrafter"/>
</dbReference>
<keyword evidence="5 8" id="KW-0560">Oxidoreductase</keyword>
<keyword evidence="11" id="KW-1185">Reference proteome</keyword>
<accession>A0AAU4K865</accession>
<dbReference type="RefSeq" id="WP_328859136.1">
    <property type="nucleotide sequence ID" value="NZ_CP108021.1"/>
</dbReference>
<organism evidence="10 11">
    <name type="scientific">Williamsia herbipolensis</name>
    <dbReference type="NCBI Taxonomy" id="1603258"/>
    <lineage>
        <taxon>Bacteria</taxon>
        <taxon>Bacillati</taxon>
        <taxon>Actinomycetota</taxon>
        <taxon>Actinomycetes</taxon>
        <taxon>Mycobacteriales</taxon>
        <taxon>Nocardiaceae</taxon>
        <taxon>Williamsia</taxon>
    </lineage>
</organism>
<comment type="cofactor">
    <cofactor evidence="1">
        <name>heme</name>
        <dbReference type="ChEBI" id="CHEBI:30413"/>
    </cofactor>
</comment>
<dbReference type="EMBL" id="CP108021">
    <property type="protein sequence ID" value="WUM22229.1"/>
    <property type="molecule type" value="Genomic_DNA"/>
</dbReference>
<dbReference type="PANTHER" id="PTHR46696:SF4">
    <property type="entry name" value="BIOTIN BIOSYNTHESIS CYTOCHROME P450"/>
    <property type="match status" value="1"/>
</dbReference>
<feature type="signal peptide" evidence="9">
    <location>
        <begin position="1"/>
        <end position="23"/>
    </location>
</feature>
<dbReference type="FunFam" id="1.10.630.10:FF:000018">
    <property type="entry name" value="Cytochrome P450 monooxygenase"/>
    <property type="match status" value="1"/>
</dbReference>
<evidence type="ECO:0000256" key="9">
    <source>
        <dbReference type="SAM" id="SignalP"/>
    </source>
</evidence>
<dbReference type="InterPro" id="IPR002397">
    <property type="entry name" value="Cyt_P450_B"/>
</dbReference>
<sequence>MRMRLRWFAMHGFLRFVAGRAAAAGDLQARLIADPSARKDPTGLYGEIREAAPVVRSRLASVTVDHGIVHDTLRSDDFRTIVLGSRLPGPLKWIEERTRSGALHPLRPPSLLATEPPEHTTYRKLVSSVFTARAVAALRDNVQETADRLLDGLTDQSGPIDIVERYCAELPVAVISDILGVPESERGRVLEFGELAAPSLDMGLTWAQFTRVETGLLGFDQWLSDHLATLRRNPGDDLMSQLIRATEDGVSLTDDELRATAGLVLAAGFETTVNILGSGIDLLIKHPEQLALLQEDPSLWANAADEMLRLQAPVQITARVARRDVEVGGEALSKGDLVVLVLAGANRDPKVFTDPERFDVTRENANKHLSFSGGRHFCLGSALARAETEVGLKSLFDRFPQITSAGQGTKRDTRVLNGFARLPVLLAQPSRESAHSR</sequence>
<dbReference type="Pfam" id="PF00067">
    <property type="entry name" value="p450"/>
    <property type="match status" value="1"/>
</dbReference>
<evidence type="ECO:0000313" key="11">
    <source>
        <dbReference type="Proteomes" id="UP001432128"/>
    </source>
</evidence>
<evidence type="ECO:0000256" key="8">
    <source>
        <dbReference type="RuleBase" id="RU000461"/>
    </source>
</evidence>
<gene>
    <name evidence="10" type="ORF">OG579_02680</name>
</gene>
<dbReference type="PANTHER" id="PTHR46696">
    <property type="entry name" value="P450, PUTATIVE (EUROFUNG)-RELATED"/>
    <property type="match status" value="1"/>
</dbReference>
<dbReference type="GO" id="GO:0005506">
    <property type="term" value="F:iron ion binding"/>
    <property type="evidence" value="ECO:0007669"/>
    <property type="project" value="InterPro"/>
</dbReference>
<dbReference type="GO" id="GO:0008395">
    <property type="term" value="F:steroid hydroxylase activity"/>
    <property type="evidence" value="ECO:0007669"/>
    <property type="project" value="TreeGrafter"/>
</dbReference>
<dbReference type="Gene3D" id="1.10.630.10">
    <property type="entry name" value="Cytochrome P450"/>
    <property type="match status" value="1"/>
</dbReference>
<comment type="similarity">
    <text evidence="2 8">Belongs to the cytochrome P450 family.</text>
</comment>
<name>A0AAU4K865_9NOCA</name>
<dbReference type="InterPro" id="IPR017972">
    <property type="entry name" value="Cyt_P450_CS"/>
</dbReference>
<keyword evidence="6 8" id="KW-0408">Iron</keyword>
<evidence type="ECO:0000256" key="2">
    <source>
        <dbReference type="ARBA" id="ARBA00010617"/>
    </source>
</evidence>
<dbReference type="KEGG" id="whr:OG579_02680"/>
<keyword evidence="3 8" id="KW-0349">Heme</keyword>
<evidence type="ECO:0000256" key="7">
    <source>
        <dbReference type="ARBA" id="ARBA00023033"/>
    </source>
</evidence>
<reference evidence="10 11" key="1">
    <citation type="submission" date="2022-10" db="EMBL/GenBank/DDBJ databases">
        <title>The complete genomes of actinobacterial strains from the NBC collection.</title>
        <authorList>
            <person name="Joergensen T.S."/>
            <person name="Alvarez Arevalo M."/>
            <person name="Sterndorff E.B."/>
            <person name="Faurdal D."/>
            <person name="Vuksanovic O."/>
            <person name="Mourched A.-S."/>
            <person name="Charusanti P."/>
            <person name="Shaw S."/>
            <person name="Blin K."/>
            <person name="Weber T."/>
        </authorList>
    </citation>
    <scope>NUCLEOTIDE SEQUENCE [LARGE SCALE GENOMIC DNA]</scope>
    <source>
        <strain evidence="10 11">NBC_00319</strain>
    </source>
</reference>
<dbReference type="AlphaFoldDB" id="A0AAU4K865"/>
<dbReference type="InterPro" id="IPR036396">
    <property type="entry name" value="Cyt_P450_sf"/>
</dbReference>
<dbReference type="PROSITE" id="PS00086">
    <property type="entry name" value="CYTOCHROME_P450"/>
    <property type="match status" value="1"/>
</dbReference>
<evidence type="ECO:0000256" key="1">
    <source>
        <dbReference type="ARBA" id="ARBA00001971"/>
    </source>
</evidence>
<dbReference type="GO" id="GO:0020037">
    <property type="term" value="F:heme binding"/>
    <property type="evidence" value="ECO:0007669"/>
    <property type="project" value="InterPro"/>
</dbReference>
<keyword evidence="9" id="KW-0732">Signal</keyword>
<evidence type="ECO:0000313" key="10">
    <source>
        <dbReference type="EMBL" id="WUM22229.1"/>
    </source>
</evidence>
<dbReference type="PRINTS" id="PR00359">
    <property type="entry name" value="BP450"/>
</dbReference>
<keyword evidence="4 8" id="KW-0479">Metal-binding</keyword>
<proteinExistence type="inferred from homology"/>
<protein>
    <submittedName>
        <fullName evidence="10">Cytochrome P450</fullName>
    </submittedName>
</protein>
<feature type="chain" id="PRO_5043379667" evidence="9">
    <location>
        <begin position="24"/>
        <end position="437"/>
    </location>
</feature>